<dbReference type="VEuPathDB" id="ToxoDB:ENH_00017720"/>
<dbReference type="OrthoDB" id="270624at2759"/>
<proteinExistence type="predicted"/>
<dbReference type="GeneID" id="25471947"/>
<dbReference type="RefSeq" id="XP_013434723.1">
    <property type="nucleotide sequence ID" value="XM_013579269.1"/>
</dbReference>
<keyword evidence="3" id="KW-1185">Reference proteome</keyword>
<feature type="compositionally biased region" description="Low complexity" evidence="1">
    <location>
        <begin position="35"/>
        <end position="55"/>
    </location>
</feature>
<protein>
    <recommendedName>
        <fullName evidence="4">WD domain, G-beta repeat-containing protein</fullName>
    </recommendedName>
</protein>
<feature type="region of interest" description="Disordered" evidence="1">
    <location>
        <begin position="35"/>
        <end position="101"/>
    </location>
</feature>
<dbReference type="InterPro" id="IPR015943">
    <property type="entry name" value="WD40/YVTN_repeat-like_dom_sf"/>
</dbReference>
<dbReference type="InterPro" id="IPR044285">
    <property type="entry name" value="PWP1"/>
</dbReference>
<dbReference type="SMART" id="SM00320">
    <property type="entry name" value="WD40"/>
    <property type="match status" value="1"/>
</dbReference>
<accession>U6MX10</accession>
<feature type="compositionally biased region" description="Acidic residues" evidence="1">
    <location>
        <begin position="75"/>
        <end position="96"/>
    </location>
</feature>
<evidence type="ECO:0000256" key="1">
    <source>
        <dbReference type="SAM" id="MobiDB-lite"/>
    </source>
</evidence>
<dbReference type="Gene3D" id="2.130.10.10">
    <property type="entry name" value="YVTN repeat-like/Quinoprotein amine dehydrogenase"/>
    <property type="match status" value="1"/>
</dbReference>
<reference evidence="2" key="1">
    <citation type="submission" date="2013-10" db="EMBL/GenBank/DDBJ databases">
        <title>Genomic analysis of the causative agents of coccidiosis in chickens.</title>
        <authorList>
            <person name="Reid A.J."/>
            <person name="Blake D."/>
            <person name="Billington K."/>
            <person name="Browne H."/>
            <person name="Dunn M."/>
            <person name="Hung S."/>
            <person name="Kawahara F."/>
            <person name="Miranda-Saavedra D."/>
            <person name="Mourier T."/>
            <person name="Nagra H."/>
            <person name="Otto T.D."/>
            <person name="Rawlings N."/>
            <person name="Sanchez A."/>
            <person name="Sanders M."/>
            <person name="Subramaniam C."/>
            <person name="Tay Y."/>
            <person name="Dear P."/>
            <person name="Doerig C."/>
            <person name="Gruber A."/>
            <person name="Parkinson J."/>
            <person name="Shirley M."/>
            <person name="Wan K.L."/>
            <person name="Berriman M."/>
            <person name="Tomley F."/>
            <person name="Pain A."/>
        </authorList>
    </citation>
    <scope>NUCLEOTIDE SEQUENCE [LARGE SCALE GENOMIC DNA]</scope>
    <source>
        <strain evidence="2">Houghton</strain>
    </source>
</reference>
<dbReference type="EMBL" id="HG723508">
    <property type="protein sequence ID" value="CDJ66255.1"/>
    <property type="molecule type" value="Genomic_DNA"/>
</dbReference>
<name>U6MX10_9EIME</name>
<sequence length="307" mass="32560">MGEKVTVSSVCWVPRGRSAQFPMSCLIEEQDVSLLLQQQQQEESSSSSSSSSSSKKQQKKQQQKLLQEQAAAQDGESDGGESEDQMEEDDDSEDEGPLPGVFGVLAADGATALRDEGVAAAAAAAAAAEEEEANIILETDFVLVAAAAESNFGSLEVYVHDPLRGSLYVHHDILDEGVAAAAAAAAAAEEEEANIILETDFVLVAAAAESNFGSLEVYVHDPLRGSLYVHHDILVQAIAWHPSEASLLATASYDKTICLIDVRQPHVAGPLFSCRASEEKGLFGFGGSQVVIWDLGDTEHIAKAFNL</sequence>
<dbReference type="GO" id="GO:0005634">
    <property type="term" value="C:nucleus"/>
    <property type="evidence" value="ECO:0007669"/>
    <property type="project" value="TreeGrafter"/>
</dbReference>
<organism evidence="2 3">
    <name type="scientific">Eimeria necatrix</name>
    <dbReference type="NCBI Taxonomy" id="51315"/>
    <lineage>
        <taxon>Eukaryota</taxon>
        <taxon>Sar</taxon>
        <taxon>Alveolata</taxon>
        <taxon>Apicomplexa</taxon>
        <taxon>Conoidasida</taxon>
        <taxon>Coccidia</taxon>
        <taxon>Eucoccidiorida</taxon>
        <taxon>Eimeriorina</taxon>
        <taxon>Eimeriidae</taxon>
        <taxon>Eimeria</taxon>
    </lineage>
</organism>
<dbReference type="InterPro" id="IPR036322">
    <property type="entry name" value="WD40_repeat_dom_sf"/>
</dbReference>
<dbReference type="PANTHER" id="PTHR14091">
    <property type="entry name" value="PERIODIC TRYPTOPHAN PROTEIN 1"/>
    <property type="match status" value="1"/>
</dbReference>
<evidence type="ECO:0008006" key="4">
    <source>
        <dbReference type="Google" id="ProtNLM"/>
    </source>
</evidence>
<dbReference type="AlphaFoldDB" id="U6MX10"/>
<evidence type="ECO:0000313" key="3">
    <source>
        <dbReference type="Proteomes" id="UP000030754"/>
    </source>
</evidence>
<dbReference type="InterPro" id="IPR001680">
    <property type="entry name" value="WD40_rpt"/>
</dbReference>
<dbReference type="GO" id="GO:0006364">
    <property type="term" value="P:rRNA processing"/>
    <property type="evidence" value="ECO:0007669"/>
    <property type="project" value="InterPro"/>
</dbReference>
<dbReference type="SUPFAM" id="SSF50978">
    <property type="entry name" value="WD40 repeat-like"/>
    <property type="match status" value="1"/>
</dbReference>
<dbReference type="Proteomes" id="UP000030754">
    <property type="component" value="Unassembled WGS sequence"/>
</dbReference>
<dbReference type="PANTHER" id="PTHR14091:SF0">
    <property type="entry name" value="PERIODIC TRYPTOPHAN PROTEIN 1 HOMOLOG"/>
    <property type="match status" value="1"/>
</dbReference>
<reference evidence="2" key="2">
    <citation type="submission" date="2013-10" db="EMBL/GenBank/DDBJ databases">
        <authorList>
            <person name="Aslett M."/>
        </authorList>
    </citation>
    <scope>NUCLEOTIDE SEQUENCE [LARGE SCALE GENOMIC DNA]</scope>
    <source>
        <strain evidence="2">Houghton</strain>
    </source>
</reference>
<evidence type="ECO:0000313" key="2">
    <source>
        <dbReference type="EMBL" id="CDJ66255.1"/>
    </source>
</evidence>
<gene>
    <name evidence="2" type="ORF">ENH_00017720</name>
</gene>